<evidence type="ECO:0000313" key="4">
    <source>
        <dbReference type="Proteomes" id="UP000038010"/>
    </source>
</evidence>
<dbReference type="AlphaFoldDB" id="A0A0N1HJB5"/>
<evidence type="ECO:0000313" key="3">
    <source>
        <dbReference type="EMBL" id="KPI36485.1"/>
    </source>
</evidence>
<sequence length="122" mass="12616">MRTVNLLATLLTTLTFLATSVGALYTISKGAYADATSPSTISTPSTTSSTSSTFSLPPGVTMPLPAWPPSANNPPPAHPSTTKTICSPDPTAGAFIAPVFPPWSTPTTTLNFVTTSCWTLVE</sequence>
<dbReference type="GeneID" id="28734868"/>
<comment type="caution">
    <text evidence="3">The sequence shown here is derived from an EMBL/GenBank/DDBJ whole genome shotgun (WGS) entry which is preliminary data.</text>
</comment>
<dbReference type="RefSeq" id="XP_017996448.1">
    <property type="nucleotide sequence ID" value="XM_018142988.1"/>
</dbReference>
<dbReference type="Proteomes" id="UP000038010">
    <property type="component" value="Unassembled WGS sequence"/>
</dbReference>
<evidence type="ECO:0000256" key="1">
    <source>
        <dbReference type="SAM" id="MobiDB-lite"/>
    </source>
</evidence>
<accession>A0A0N1HJB5</accession>
<feature type="chain" id="PRO_5005873339" evidence="2">
    <location>
        <begin position="24"/>
        <end position="122"/>
    </location>
</feature>
<name>A0A0N1HJB5_9EURO</name>
<protein>
    <submittedName>
        <fullName evidence="3">Uncharacterized protein</fullName>
    </submittedName>
</protein>
<feature type="compositionally biased region" description="Low complexity" evidence="1">
    <location>
        <begin position="36"/>
        <end position="58"/>
    </location>
</feature>
<dbReference type="VEuPathDB" id="FungiDB:AB675_2975"/>
<feature type="signal peptide" evidence="2">
    <location>
        <begin position="1"/>
        <end position="23"/>
    </location>
</feature>
<reference evidence="3 4" key="1">
    <citation type="submission" date="2015-06" db="EMBL/GenBank/DDBJ databases">
        <title>Draft genome of the ant-associated black yeast Phialophora attae CBS 131958.</title>
        <authorList>
            <person name="Moreno L.F."/>
            <person name="Stielow B.J."/>
            <person name="de Hoog S."/>
            <person name="Vicente V.A."/>
            <person name="Weiss V.A."/>
            <person name="de Vries M."/>
            <person name="Cruz L.M."/>
            <person name="Souza E.M."/>
        </authorList>
    </citation>
    <scope>NUCLEOTIDE SEQUENCE [LARGE SCALE GENOMIC DNA]</scope>
    <source>
        <strain evidence="3 4">CBS 131958</strain>
    </source>
</reference>
<keyword evidence="4" id="KW-1185">Reference proteome</keyword>
<keyword evidence="2" id="KW-0732">Signal</keyword>
<feature type="region of interest" description="Disordered" evidence="1">
    <location>
        <begin position="34"/>
        <end position="84"/>
    </location>
</feature>
<proteinExistence type="predicted"/>
<organism evidence="3 4">
    <name type="scientific">Cyphellophora attinorum</name>
    <dbReference type="NCBI Taxonomy" id="1664694"/>
    <lineage>
        <taxon>Eukaryota</taxon>
        <taxon>Fungi</taxon>
        <taxon>Dikarya</taxon>
        <taxon>Ascomycota</taxon>
        <taxon>Pezizomycotina</taxon>
        <taxon>Eurotiomycetes</taxon>
        <taxon>Chaetothyriomycetidae</taxon>
        <taxon>Chaetothyriales</taxon>
        <taxon>Cyphellophoraceae</taxon>
        <taxon>Cyphellophora</taxon>
    </lineage>
</organism>
<dbReference type="EMBL" id="LFJN01000031">
    <property type="protein sequence ID" value="KPI36485.1"/>
    <property type="molecule type" value="Genomic_DNA"/>
</dbReference>
<evidence type="ECO:0000256" key="2">
    <source>
        <dbReference type="SAM" id="SignalP"/>
    </source>
</evidence>
<feature type="compositionally biased region" description="Pro residues" evidence="1">
    <location>
        <begin position="65"/>
        <end position="78"/>
    </location>
</feature>
<gene>
    <name evidence="3" type="ORF">AB675_2975</name>
</gene>